<evidence type="ECO:0000313" key="3">
    <source>
        <dbReference type="EMBL" id="KAF8377468.1"/>
    </source>
</evidence>
<reference evidence="3 4" key="1">
    <citation type="submission" date="2020-04" db="EMBL/GenBank/DDBJ databases">
        <title>Plant Genome Project.</title>
        <authorList>
            <person name="Zhang R.-G."/>
        </authorList>
    </citation>
    <scope>NUCLEOTIDE SEQUENCE [LARGE SCALE GENOMIC DNA]</scope>
    <source>
        <strain evidence="3">YNK0</strain>
        <tissue evidence="3">Leaf</tissue>
    </source>
</reference>
<comment type="caution">
    <text evidence="3">The sequence shown here is derived from an EMBL/GenBank/DDBJ whole genome shotgun (WGS) entry which is preliminary data.</text>
</comment>
<keyword evidence="2" id="KW-1133">Transmembrane helix</keyword>
<dbReference type="OrthoDB" id="436496at2759"/>
<protein>
    <submittedName>
        <fullName evidence="3">Uncharacterized protein</fullName>
    </submittedName>
</protein>
<dbReference type="AlphaFoldDB" id="A0A834Y8C0"/>
<proteinExistence type="predicted"/>
<gene>
    <name evidence="3" type="ORF">HHK36_030846</name>
</gene>
<keyword evidence="2" id="KW-0812">Transmembrane</keyword>
<feature type="region of interest" description="Disordered" evidence="1">
    <location>
        <begin position="56"/>
        <end position="77"/>
    </location>
</feature>
<sequence>MRNSPTGVRLVINLASKTLLTLISVISVLNLAGFELRLKESSTDFKVLDLFQKPANDKEESPDAMPTWESPGQSIKA</sequence>
<accession>A0A834Y8C0</accession>
<dbReference type="EMBL" id="JABCRI010000024">
    <property type="protein sequence ID" value="KAF8377468.1"/>
    <property type="molecule type" value="Genomic_DNA"/>
</dbReference>
<evidence type="ECO:0000256" key="2">
    <source>
        <dbReference type="SAM" id="Phobius"/>
    </source>
</evidence>
<keyword evidence="4" id="KW-1185">Reference proteome</keyword>
<name>A0A834Y8C0_TETSI</name>
<keyword evidence="2" id="KW-0472">Membrane</keyword>
<organism evidence="3 4">
    <name type="scientific">Tetracentron sinense</name>
    <name type="common">Spur-leaf</name>
    <dbReference type="NCBI Taxonomy" id="13715"/>
    <lineage>
        <taxon>Eukaryota</taxon>
        <taxon>Viridiplantae</taxon>
        <taxon>Streptophyta</taxon>
        <taxon>Embryophyta</taxon>
        <taxon>Tracheophyta</taxon>
        <taxon>Spermatophyta</taxon>
        <taxon>Magnoliopsida</taxon>
        <taxon>Trochodendrales</taxon>
        <taxon>Trochodendraceae</taxon>
        <taxon>Tetracentron</taxon>
    </lineage>
</organism>
<dbReference type="Proteomes" id="UP000655225">
    <property type="component" value="Unassembled WGS sequence"/>
</dbReference>
<evidence type="ECO:0000256" key="1">
    <source>
        <dbReference type="SAM" id="MobiDB-lite"/>
    </source>
</evidence>
<feature type="transmembrane region" description="Helical" evidence="2">
    <location>
        <begin position="12"/>
        <end position="32"/>
    </location>
</feature>
<evidence type="ECO:0000313" key="4">
    <source>
        <dbReference type="Proteomes" id="UP000655225"/>
    </source>
</evidence>